<evidence type="ECO:0000256" key="1">
    <source>
        <dbReference type="SAM" id="SignalP"/>
    </source>
</evidence>
<feature type="chain" id="PRO_5036455281" evidence="1">
    <location>
        <begin position="23"/>
        <end position="111"/>
    </location>
</feature>
<dbReference type="EMBL" id="BMAW01084376">
    <property type="protein sequence ID" value="GFU38516.1"/>
    <property type="molecule type" value="Genomic_DNA"/>
</dbReference>
<dbReference type="Proteomes" id="UP000887013">
    <property type="component" value="Unassembled WGS sequence"/>
</dbReference>
<sequence>MASGGSAHGRLAFLISVTTGFSGWVTKITTSTKWEEWRKMKLYCSIRPEVQQPCRKSLKLKRGNNALSCLSVTFVAVFDESIVGALEEENENINQTAGRFLFLAKITEPHS</sequence>
<evidence type="ECO:0000313" key="2">
    <source>
        <dbReference type="EMBL" id="GFU38516.1"/>
    </source>
</evidence>
<comment type="caution">
    <text evidence="2">The sequence shown here is derived from an EMBL/GenBank/DDBJ whole genome shotgun (WGS) entry which is preliminary data.</text>
</comment>
<accession>A0A8X6QPX9</accession>
<reference evidence="2" key="1">
    <citation type="submission" date="2020-08" db="EMBL/GenBank/DDBJ databases">
        <title>Multicomponent nature underlies the extraordinary mechanical properties of spider dragline silk.</title>
        <authorList>
            <person name="Kono N."/>
            <person name="Nakamura H."/>
            <person name="Mori M."/>
            <person name="Yoshida Y."/>
            <person name="Ohtoshi R."/>
            <person name="Malay A.D."/>
            <person name="Moran D.A.P."/>
            <person name="Tomita M."/>
            <person name="Numata K."/>
            <person name="Arakawa K."/>
        </authorList>
    </citation>
    <scope>NUCLEOTIDE SEQUENCE</scope>
</reference>
<proteinExistence type="predicted"/>
<keyword evidence="3" id="KW-1185">Reference proteome</keyword>
<keyword evidence="1" id="KW-0732">Signal</keyword>
<name>A0A8X6QPX9_NEPPI</name>
<evidence type="ECO:0000313" key="3">
    <source>
        <dbReference type="Proteomes" id="UP000887013"/>
    </source>
</evidence>
<dbReference type="AlphaFoldDB" id="A0A8X6QPX9"/>
<organism evidence="2 3">
    <name type="scientific">Nephila pilipes</name>
    <name type="common">Giant wood spider</name>
    <name type="synonym">Nephila maculata</name>
    <dbReference type="NCBI Taxonomy" id="299642"/>
    <lineage>
        <taxon>Eukaryota</taxon>
        <taxon>Metazoa</taxon>
        <taxon>Ecdysozoa</taxon>
        <taxon>Arthropoda</taxon>
        <taxon>Chelicerata</taxon>
        <taxon>Arachnida</taxon>
        <taxon>Araneae</taxon>
        <taxon>Araneomorphae</taxon>
        <taxon>Entelegynae</taxon>
        <taxon>Araneoidea</taxon>
        <taxon>Nephilidae</taxon>
        <taxon>Nephila</taxon>
    </lineage>
</organism>
<gene>
    <name evidence="2" type="ORF">NPIL_452011</name>
</gene>
<protein>
    <submittedName>
        <fullName evidence="2">Uncharacterized protein</fullName>
    </submittedName>
</protein>
<feature type="signal peptide" evidence="1">
    <location>
        <begin position="1"/>
        <end position="22"/>
    </location>
</feature>